<evidence type="ECO:0000256" key="1">
    <source>
        <dbReference type="SAM" id="MobiDB-lite"/>
    </source>
</evidence>
<dbReference type="AlphaFoldDB" id="A0A1Y2HI68"/>
<accession>A0A1Y2HI68</accession>
<feature type="compositionally biased region" description="Polar residues" evidence="1">
    <location>
        <begin position="44"/>
        <end position="80"/>
    </location>
</feature>
<proteinExistence type="predicted"/>
<dbReference type="EMBL" id="MCFL01000036">
    <property type="protein sequence ID" value="ORZ33383.1"/>
    <property type="molecule type" value="Genomic_DNA"/>
</dbReference>
<sequence length="133" mass="14409">MPSSSIQSEKWNTLKPAFCIRSRSLLLSLTHFAMRTRGGAMKTLSATQPTTNTAPINRNTTLATSESLSPTTNASASTRGATRPSCKMPEKRQCSSASTIHIRQKRRSVARLVHGSPRPKSRQGKSKACAPRG</sequence>
<gene>
    <name evidence="2" type="ORF">BCR44DRAFT_1486628</name>
</gene>
<comment type="caution">
    <text evidence="2">The sequence shown here is derived from an EMBL/GenBank/DDBJ whole genome shotgun (WGS) entry which is preliminary data.</text>
</comment>
<keyword evidence="3" id="KW-1185">Reference proteome</keyword>
<dbReference type="Proteomes" id="UP000193411">
    <property type="component" value="Unassembled WGS sequence"/>
</dbReference>
<evidence type="ECO:0000313" key="3">
    <source>
        <dbReference type="Proteomes" id="UP000193411"/>
    </source>
</evidence>
<organism evidence="2 3">
    <name type="scientific">Catenaria anguillulae PL171</name>
    <dbReference type="NCBI Taxonomy" id="765915"/>
    <lineage>
        <taxon>Eukaryota</taxon>
        <taxon>Fungi</taxon>
        <taxon>Fungi incertae sedis</taxon>
        <taxon>Blastocladiomycota</taxon>
        <taxon>Blastocladiomycetes</taxon>
        <taxon>Blastocladiales</taxon>
        <taxon>Catenariaceae</taxon>
        <taxon>Catenaria</taxon>
    </lineage>
</organism>
<name>A0A1Y2HI68_9FUNG</name>
<reference evidence="2 3" key="1">
    <citation type="submission" date="2016-07" db="EMBL/GenBank/DDBJ databases">
        <title>Pervasive Adenine N6-methylation of Active Genes in Fungi.</title>
        <authorList>
            <consortium name="DOE Joint Genome Institute"/>
            <person name="Mondo S.J."/>
            <person name="Dannebaum R.O."/>
            <person name="Kuo R.C."/>
            <person name="Labutti K."/>
            <person name="Haridas S."/>
            <person name="Kuo A."/>
            <person name="Salamov A."/>
            <person name="Ahrendt S.R."/>
            <person name="Lipzen A."/>
            <person name="Sullivan W."/>
            <person name="Andreopoulos W.B."/>
            <person name="Clum A."/>
            <person name="Lindquist E."/>
            <person name="Daum C."/>
            <person name="Ramamoorthy G.K."/>
            <person name="Gryganskyi A."/>
            <person name="Culley D."/>
            <person name="Magnuson J.K."/>
            <person name="James T.Y."/>
            <person name="O'Malley M.A."/>
            <person name="Stajich J.E."/>
            <person name="Spatafora J.W."/>
            <person name="Visel A."/>
            <person name="Grigoriev I.V."/>
        </authorList>
    </citation>
    <scope>NUCLEOTIDE SEQUENCE [LARGE SCALE GENOMIC DNA]</scope>
    <source>
        <strain evidence="2 3">PL171</strain>
    </source>
</reference>
<protein>
    <submittedName>
        <fullName evidence="2">Uncharacterized protein</fullName>
    </submittedName>
</protein>
<evidence type="ECO:0000313" key="2">
    <source>
        <dbReference type="EMBL" id="ORZ33383.1"/>
    </source>
</evidence>
<feature type="region of interest" description="Disordered" evidence="1">
    <location>
        <begin position="40"/>
        <end position="133"/>
    </location>
</feature>